<dbReference type="InterPro" id="IPR036812">
    <property type="entry name" value="NAD(P)_OxRdtase_dom_sf"/>
</dbReference>
<evidence type="ECO:0000313" key="9">
    <source>
        <dbReference type="Proteomes" id="UP000469215"/>
    </source>
</evidence>
<keyword evidence="3" id="KW-0560">Oxidoreductase</keyword>
<accession>A0A6N9H9W2</accession>
<dbReference type="Proteomes" id="UP000469215">
    <property type="component" value="Unassembled WGS sequence"/>
</dbReference>
<dbReference type="AlphaFoldDB" id="A0A6N9H9W2"/>
<dbReference type="InterPro" id="IPR018170">
    <property type="entry name" value="Aldo/ket_reductase_CS"/>
</dbReference>
<dbReference type="Gene3D" id="3.20.20.100">
    <property type="entry name" value="NADP-dependent oxidoreductase domain"/>
    <property type="match status" value="1"/>
</dbReference>
<dbReference type="PROSITE" id="PS00798">
    <property type="entry name" value="ALDOKETO_REDUCTASE_1"/>
    <property type="match status" value="1"/>
</dbReference>
<dbReference type="InterPro" id="IPR020471">
    <property type="entry name" value="AKR"/>
</dbReference>
<evidence type="ECO:0000256" key="1">
    <source>
        <dbReference type="ARBA" id="ARBA00007905"/>
    </source>
</evidence>
<dbReference type="GO" id="GO:0016616">
    <property type="term" value="F:oxidoreductase activity, acting on the CH-OH group of donors, NAD or NADP as acceptor"/>
    <property type="evidence" value="ECO:0007669"/>
    <property type="project" value="UniProtKB-ARBA"/>
</dbReference>
<comment type="caution">
    <text evidence="8">The sequence shown here is derived from an EMBL/GenBank/DDBJ whole genome shotgun (WGS) entry which is preliminary data.</text>
</comment>
<proteinExistence type="inferred from homology"/>
<dbReference type="EMBL" id="WWEQ01000045">
    <property type="protein sequence ID" value="MYM20292.1"/>
    <property type="molecule type" value="Genomic_DNA"/>
</dbReference>
<reference evidence="8 9" key="1">
    <citation type="submission" date="2020-01" db="EMBL/GenBank/DDBJ databases">
        <authorList>
            <person name="Deng T."/>
        </authorList>
    </citation>
    <scope>NUCLEOTIDE SEQUENCE [LARGE SCALE GENOMIC DNA]</scope>
    <source>
        <strain evidence="8 9">5221</strain>
    </source>
</reference>
<dbReference type="PANTHER" id="PTHR43827">
    <property type="entry name" value="2,5-DIKETO-D-GLUCONIC ACID REDUCTASE"/>
    <property type="match status" value="1"/>
</dbReference>
<evidence type="ECO:0000256" key="5">
    <source>
        <dbReference type="PIRSR" id="PIRSR000097-2"/>
    </source>
</evidence>
<dbReference type="PANTHER" id="PTHR43827:SF3">
    <property type="entry name" value="NADP-DEPENDENT OXIDOREDUCTASE DOMAIN-CONTAINING PROTEIN"/>
    <property type="match status" value="1"/>
</dbReference>
<dbReference type="RefSeq" id="WP_160953713.1">
    <property type="nucleotide sequence ID" value="NZ_WWEQ01000045.1"/>
</dbReference>
<feature type="active site" description="Proton donor" evidence="4">
    <location>
        <position position="50"/>
    </location>
</feature>
<dbReference type="PIRSF" id="PIRSF000097">
    <property type="entry name" value="AKR"/>
    <property type="match status" value="1"/>
</dbReference>
<evidence type="ECO:0000256" key="2">
    <source>
        <dbReference type="ARBA" id="ARBA00022857"/>
    </source>
</evidence>
<dbReference type="PRINTS" id="PR00069">
    <property type="entry name" value="ALDKETRDTASE"/>
</dbReference>
<keyword evidence="2" id="KW-0521">NADP</keyword>
<gene>
    <name evidence="8" type="ORF">GSY69_10030</name>
</gene>
<dbReference type="Pfam" id="PF00248">
    <property type="entry name" value="Aldo_ket_red"/>
    <property type="match status" value="1"/>
</dbReference>
<comment type="similarity">
    <text evidence="1">Belongs to the aldo/keto reductase family.</text>
</comment>
<feature type="site" description="Lowers pKa of active site Tyr" evidence="6">
    <location>
        <position position="75"/>
    </location>
</feature>
<evidence type="ECO:0000256" key="6">
    <source>
        <dbReference type="PIRSR" id="PIRSR000097-3"/>
    </source>
</evidence>
<sequence length="272" mass="29772">MAVPTIELNDGTHIPQLGFGTWQVADNDAVSAVATALQTGYRHIDTAAAYGNEAGVGRAIRESGIAREDLWVTTKLWNDRHGDARAALEESLEKLGLDRVDLYLIHWPVAGSTQRPDAWRAMIQAQEDGLVRSIGVSNFLADNIREITDLSQVTPSVNQIEVHPTFGNEALVRFDQDMGIATQAWSPLGQGKDLENPTVEQIAQRLGKTPGQVVIRWHLQEGRIVIPKSTTPARIAENFEVFDFELTPDDLAAIDGLSTDERMGPDPAAFGQ</sequence>
<name>A0A6N9H9W2_9MICO</name>
<dbReference type="SUPFAM" id="SSF51430">
    <property type="entry name" value="NAD(P)-linked oxidoreductase"/>
    <property type="match status" value="1"/>
</dbReference>
<evidence type="ECO:0000256" key="3">
    <source>
        <dbReference type="ARBA" id="ARBA00023002"/>
    </source>
</evidence>
<dbReference type="PROSITE" id="PS00062">
    <property type="entry name" value="ALDOKETO_REDUCTASE_2"/>
    <property type="match status" value="1"/>
</dbReference>
<protein>
    <submittedName>
        <fullName evidence="8">Aldo/keto reductase</fullName>
    </submittedName>
</protein>
<dbReference type="PROSITE" id="PS00063">
    <property type="entry name" value="ALDOKETO_REDUCTASE_3"/>
    <property type="match status" value="1"/>
</dbReference>
<feature type="domain" description="NADP-dependent oxidoreductase" evidence="7">
    <location>
        <begin position="17"/>
        <end position="257"/>
    </location>
</feature>
<keyword evidence="9" id="KW-1185">Reference proteome</keyword>
<feature type="binding site" evidence="5">
    <location>
        <position position="106"/>
    </location>
    <ligand>
        <name>substrate</name>
    </ligand>
</feature>
<evidence type="ECO:0000259" key="7">
    <source>
        <dbReference type="Pfam" id="PF00248"/>
    </source>
</evidence>
<evidence type="ECO:0000313" key="8">
    <source>
        <dbReference type="EMBL" id="MYM20292.1"/>
    </source>
</evidence>
<dbReference type="InterPro" id="IPR023210">
    <property type="entry name" value="NADP_OxRdtase_dom"/>
</dbReference>
<evidence type="ECO:0000256" key="4">
    <source>
        <dbReference type="PIRSR" id="PIRSR000097-1"/>
    </source>
</evidence>
<organism evidence="8 9">
    <name type="scientific">Brevibacterium rongguiense</name>
    <dbReference type="NCBI Taxonomy" id="2695267"/>
    <lineage>
        <taxon>Bacteria</taxon>
        <taxon>Bacillati</taxon>
        <taxon>Actinomycetota</taxon>
        <taxon>Actinomycetes</taxon>
        <taxon>Micrococcales</taxon>
        <taxon>Brevibacteriaceae</taxon>
        <taxon>Brevibacterium</taxon>
    </lineage>
</organism>
<dbReference type="FunFam" id="3.20.20.100:FF:000002">
    <property type="entry name" value="2,5-diketo-D-gluconic acid reductase A"/>
    <property type="match status" value="1"/>
</dbReference>